<organism evidence="2 3">
    <name type="scientific">Dispira parvispora</name>
    <dbReference type="NCBI Taxonomy" id="1520584"/>
    <lineage>
        <taxon>Eukaryota</taxon>
        <taxon>Fungi</taxon>
        <taxon>Fungi incertae sedis</taxon>
        <taxon>Zoopagomycota</taxon>
        <taxon>Kickxellomycotina</taxon>
        <taxon>Dimargaritomycetes</taxon>
        <taxon>Dimargaritales</taxon>
        <taxon>Dimargaritaceae</taxon>
        <taxon>Dispira</taxon>
    </lineage>
</organism>
<sequence>MAFPDSQQLPSRFAWPSLALSGSLMMVGAAVAQALDLLNVIQRDSRIDSTLISLTATSFLPFILLLAYFRVYLGYIRKTRINWNRWEEQFPRHIQTASLSLVIGVILALVTFWPVWGLLTPFYLFCMALGVVGVLRLF</sequence>
<dbReference type="PANTHER" id="PTHR31134:SF1">
    <property type="entry name" value="TRANSMEMBRANE PROTEIN 128"/>
    <property type="match status" value="1"/>
</dbReference>
<gene>
    <name evidence="2" type="ORF">IWQ62_003560</name>
</gene>
<comment type="caution">
    <text evidence="2">The sequence shown here is derived from an EMBL/GenBank/DDBJ whole genome shotgun (WGS) entry which is preliminary data.</text>
</comment>
<reference evidence="2" key="1">
    <citation type="submission" date="2022-07" db="EMBL/GenBank/DDBJ databases">
        <title>Phylogenomic reconstructions and comparative analyses of Kickxellomycotina fungi.</title>
        <authorList>
            <person name="Reynolds N.K."/>
            <person name="Stajich J.E."/>
            <person name="Barry K."/>
            <person name="Grigoriev I.V."/>
            <person name="Crous P."/>
            <person name="Smith M.E."/>
        </authorList>
    </citation>
    <scope>NUCLEOTIDE SEQUENCE</scope>
    <source>
        <strain evidence="2">RSA 1196</strain>
    </source>
</reference>
<keyword evidence="1" id="KW-0472">Membrane</keyword>
<accession>A0A9W8E6F4</accession>
<evidence type="ECO:0000313" key="2">
    <source>
        <dbReference type="EMBL" id="KAJ1962354.1"/>
    </source>
</evidence>
<dbReference type="OrthoDB" id="58903at2759"/>
<keyword evidence="3" id="KW-1185">Reference proteome</keyword>
<dbReference type="Proteomes" id="UP001150925">
    <property type="component" value="Unassembled WGS sequence"/>
</dbReference>
<dbReference type="EMBL" id="JANBPY010000976">
    <property type="protein sequence ID" value="KAJ1962354.1"/>
    <property type="molecule type" value="Genomic_DNA"/>
</dbReference>
<feature type="transmembrane region" description="Helical" evidence="1">
    <location>
        <begin position="94"/>
        <end position="113"/>
    </location>
</feature>
<dbReference type="Pfam" id="PF20479">
    <property type="entry name" value="TMEM128"/>
    <property type="match status" value="1"/>
</dbReference>
<proteinExistence type="predicted"/>
<keyword evidence="1" id="KW-1133">Transmembrane helix</keyword>
<dbReference type="AlphaFoldDB" id="A0A9W8E6F4"/>
<dbReference type="InterPro" id="IPR033579">
    <property type="entry name" value="TMEM128"/>
</dbReference>
<dbReference type="PANTHER" id="PTHR31134">
    <property type="entry name" value="TRANSMEMBRANE PROTEIN 128"/>
    <property type="match status" value="1"/>
</dbReference>
<evidence type="ECO:0000256" key="1">
    <source>
        <dbReference type="SAM" id="Phobius"/>
    </source>
</evidence>
<keyword evidence="1" id="KW-0812">Transmembrane</keyword>
<name>A0A9W8E6F4_9FUNG</name>
<feature type="transmembrane region" description="Helical" evidence="1">
    <location>
        <begin position="119"/>
        <end position="137"/>
    </location>
</feature>
<protein>
    <submittedName>
        <fullName evidence="2">Uncharacterized protein</fullName>
    </submittedName>
</protein>
<feature type="transmembrane region" description="Helical" evidence="1">
    <location>
        <begin position="50"/>
        <end position="73"/>
    </location>
</feature>
<evidence type="ECO:0000313" key="3">
    <source>
        <dbReference type="Proteomes" id="UP001150925"/>
    </source>
</evidence>